<accession>A0ABN9BHM8</accession>
<dbReference type="Proteomes" id="UP001162483">
    <property type="component" value="Unassembled WGS sequence"/>
</dbReference>
<keyword evidence="2" id="KW-1185">Reference proteome</keyword>
<reference evidence="1" key="1">
    <citation type="submission" date="2023-05" db="EMBL/GenBank/DDBJ databases">
        <authorList>
            <person name="Stuckert A."/>
        </authorList>
    </citation>
    <scope>NUCLEOTIDE SEQUENCE</scope>
</reference>
<evidence type="ECO:0000313" key="2">
    <source>
        <dbReference type="Proteomes" id="UP001162483"/>
    </source>
</evidence>
<evidence type="ECO:0008006" key="3">
    <source>
        <dbReference type="Google" id="ProtNLM"/>
    </source>
</evidence>
<sequence length="88" mass="9654">TLHLAQCSQASTVLLCSRVCCTPLHPTLCIALGDVRLGCSCSAMEKHPMKLSTHCCCANLKPNEVWRSLAIDSADRWQLLRTACFSMC</sequence>
<name>A0ABN9BHM8_9NEOB</name>
<organism evidence="1 2">
    <name type="scientific">Staurois parvus</name>
    <dbReference type="NCBI Taxonomy" id="386267"/>
    <lineage>
        <taxon>Eukaryota</taxon>
        <taxon>Metazoa</taxon>
        <taxon>Chordata</taxon>
        <taxon>Craniata</taxon>
        <taxon>Vertebrata</taxon>
        <taxon>Euteleostomi</taxon>
        <taxon>Amphibia</taxon>
        <taxon>Batrachia</taxon>
        <taxon>Anura</taxon>
        <taxon>Neobatrachia</taxon>
        <taxon>Ranoidea</taxon>
        <taxon>Ranidae</taxon>
        <taxon>Staurois</taxon>
    </lineage>
</organism>
<evidence type="ECO:0000313" key="1">
    <source>
        <dbReference type="EMBL" id="CAI9547136.1"/>
    </source>
</evidence>
<gene>
    <name evidence="1" type="ORF">SPARVUS_LOCUS2933466</name>
</gene>
<proteinExistence type="predicted"/>
<dbReference type="EMBL" id="CATNWA010004137">
    <property type="protein sequence ID" value="CAI9547136.1"/>
    <property type="molecule type" value="Genomic_DNA"/>
</dbReference>
<protein>
    <recommendedName>
        <fullName evidence="3">Secreted protein</fullName>
    </recommendedName>
</protein>
<feature type="non-terminal residue" evidence="1">
    <location>
        <position position="1"/>
    </location>
</feature>
<comment type="caution">
    <text evidence="1">The sequence shown here is derived from an EMBL/GenBank/DDBJ whole genome shotgun (WGS) entry which is preliminary data.</text>
</comment>